<evidence type="ECO:0000256" key="2">
    <source>
        <dbReference type="ARBA" id="ARBA00022723"/>
    </source>
</evidence>
<dbReference type="GO" id="GO:0008235">
    <property type="term" value="F:metalloexopeptidase activity"/>
    <property type="evidence" value="ECO:0007669"/>
    <property type="project" value="TreeGrafter"/>
</dbReference>
<keyword evidence="3" id="KW-0378">Hydrolase</keyword>
<evidence type="ECO:0000313" key="7">
    <source>
        <dbReference type="EMBL" id="MXP45095.1"/>
    </source>
</evidence>
<dbReference type="AlphaFoldDB" id="A0A845B3A3"/>
<protein>
    <submittedName>
        <fullName evidence="7">Peptidase</fullName>
    </submittedName>
</protein>
<dbReference type="PROSITE" id="PS50249">
    <property type="entry name" value="MPN"/>
    <property type="match status" value="1"/>
</dbReference>
<reference evidence="7 8" key="1">
    <citation type="submission" date="2019-12" db="EMBL/GenBank/DDBJ databases">
        <title>Genomic-based taxomic classification of the family Erythrobacteraceae.</title>
        <authorList>
            <person name="Xu L."/>
        </authorList>
    </citation>
    <scope>NUCLEOTIDE SEQUENCE [LARGE SCALE GENOMIC DNA]</scope>
    <source>
        <strain evidence="7 8">KCTC 42453</strain>
    </source>
</reference>
<dbReference type="GO" id="GO:0008270">
    <property type="term" value="F:zinc ion binding"/>
    <property type="evidence" value="ECO:0007669"/>
    <property type="project" value="TreeGrafter"/>
</dbReference>
<keyword evidence="2" id="KW-0479">Metal-binding</keyword>
<dbReference type="EMBL" id="WTYL01000003">
    <property type="protein sequence ID" value="MXP45095.1"/>
    <property type="molecule type" value="Genomic_DNA"/>
</dbReference>
<evidence type="ECO:0000256" key="5">
    <source>
        <dbReference type="ARBA" id="ARBA00023049"/>
    </source>
</evidence>
<dbReference type="SUPFAM" id="SSF102712">
    <property type="entry name" value="JAB1/MPN domain"/>
    <property type="match status" value="1"/>
</dbReference>
<keyword evidence="8" id="KW-1185">Reference proteome</keyword>
<evidence type="ECO:0000256" key="1">
    <source>
        <dbReference type="ARBA" id="ARBA00022670"/>
    </source>
</evidence>
<sequence length="135" mass="14279">MEDPTKVTIPARLLGALHAEAAKAAPREACGILLGNGHDIERISPAANVHSEPEARFEIDPRALIDAYRDARGGGPQVLGYYHSHPAGPPEPSSTDRAMAAADGSIWAIIGLGRVEFWRDGPSGFVPVGYSCPAR</sequence>
<evidence type="ECO:0000313" key="8">
    <source>
        <dbReference type="Proteomes" id="UP000431922"/>
    </source>
</evidence>
<dbReference type="Pfam" id="PF14464">
    <property type="entry name" value="Prok-JAB"/>
    <property type="match status" value="1"/>
</dbReference>
<dbReference type="InterPro" id="IPR051929">
    <property type="entry name" value="VirAsm_ModProt"/>
</dbReference>
<organism evidence="7 8">
    <name type="scientific">Allopontixanthobacter sediminis</name>
    <dbReference type="NCBI Taxonomy" id="1689985"/>
    <lineage>
        <taxon>Bacteria</taxon>
        <taxon>Pseudomonadati</taxon>
        <taxon>Pseudomonadota</taxon>
        <taxon>Alphaproteobacteria</taxon>
        <taxon>Sphingomonadales</taxon>
        <taxon>Erythrobacteraceae</taxon>
        <taxon>Allopontixanthobacter</taxon>
    </lineage>
</organism>
<dbReference type="PANTHER" id="PTHR34858">
    <property type="entry name" value="CYSO-CYSTEINE PEPTIDASE"/>
    <property type="match status" value="1"/>
</dbReference>
<feature type="domain" description="MPN" evidence="6">
    <location>
        <begin position="7"/>
        <end position="131"/>
    </location>
</feature>
<evidence type="ECO:0000259" key="6">
    <source>
        <dbReference type="PROSITE" id="PS50249"/>
    </source>
</evidence>
<comment type="caution">
    <text evidence="7">The sequence shown here is derived from an EMBL/GenBank/DDBJ whole genome shotgun (WGS) entry which is preliminary data.</text>
</comment>
<dbReference type="Proteomes" id="UP000431922">
    <property type="component" value="Unassembled WGS sequence"/>
</dbReference>
<dbReference type="Gene3D" id="3.40.140.10">
    <property type="entry name" value="Cytidine Deaminase, domain 2"/>
    <property type="match status" value="1"/>
</dbReference>
<accession>A0A845B3A3</accession>
<proteinExistence type="predicted"/>
<dbReference type="PANTHER" id="PTHR34858:SF1">
    <property type="entry name" value="CYSO-CYSTEINE PEPTIDASE"/>
    <property type="match status" value="1"/>
</dbReference>
<dbReference type="CDD" id="cd08070">
    <property type="entry name" value="MPN_like"/>
    <property type="match status" value="1"/>
</dbReference>
<evidence type="ECO:0000256" key="3">
    <source>
        <dbReference type="ARBA" id="ARBA00022801"/>
    </source>
</evidence>
<name>A0A845B3A3_9SPHN</name>
<evidence type="ECO:0000256" key="4">
    <source>
        <dbReference type="ARBA" id="ARBA00022833"/>
    </source>
</evidence>
<dbReference type="InterPro" id="IPR037518">
    <property type="entry name" value="MPN"/>
</dbReference>
<dbReference type="GO" id="GO:0006508">
    <property type="term" value="P:proteolysis"/>
    <property type="evidence" value="ECO:0007669"/>
    <property type="project" value="UniProtKB-KW"/>
</dbReference>
<dbReference type="InterPro" id="IPR028090">
    <property type="entry name" value="JAB_dom_prok"/>
</dbReference>
<dbReference type="OrthoDB" id="9802958at2"/>
<gene>
    <name evidence="7" type="ORF">GRI65_11620</name>
</gene>
<keyword evidence="5" id="KW-0482">Metalloprotease</keyword>
<keyword evidence="4" id="KW-0862">Zinc</keyword>
<keyword evidence="1" id="KW-0645">Protease</keyword>